<accession>A0A1T5HXG9</accession>
<dbReference type="InterPro" id="IPR058979">
    <property type="entry name" value="LysC-like"/>
</dbReference>
<dbReference type="AlphaFoldDB" id="A0A1T5HXG9"/>
<reference evidence="1 2" key="1">
    <citation type="submission" date="2017-02" db="EMBL/GenBank/DDBJ databases">
        <authorList>
            <person name="Peterson S.W."/>
        </authorList>
    </citation>
    <scope>NUCLEOTIDE SEQUENCE [LARGE SCALE GENOMIC DNA]</scope>
    <source>
        <strain evidence="2">type strain: NCCB 100098</strain>
    </source>
</reference>
<gene>
    <name evidence="1" type="ORF">CZ809_00921</name>
</gene>
<protein>
    <submittedName>
        <fullName evidence="1">Uncharacterized protein</fullName>
    </submittedName>
</protein>
<dbReference type="EMBL" id="FUZI01000001">
    <property type="protein sequence ID" value="SKC31443.1"/>
    <property type="molecule type" value="Genomic_DNA"/>
</dbReference>
<evidence type="ECO:0000313" key="2">
    <source>
        <dbReference type="Proteomes" id="UP000189966"/>
    </source>
</evidence>
<name>A0A1T5HXG9_9GAMM</name>
<evidence type="ECO:0000313" key="1">
    <source>
        <dbReference type="EMBL" id="SKC31443.1"/>
    </source>
</evidence>
<dbReference type="Proteomes" id="UP000189966">
    <property type="component" value="Unassembled WGS sequence"/>
</dbReference>
<proteinExistence type="predicted"/>
<organism evidence="1 2">
    <name type="scientific">Photobacterium piscicola</name>
    <dbReference type="NCBI Taxonomy" id="1378299"/>
    <lineage>
        <taxon>Bacteria</taxon>
        <taxon>Pseudomonadati</taxon>
        <taxon>Pseudomonadota</taxon>
        <taxon>Gammaproteobacteria</taxon>
        <taxon>Vibrionales</taxon>
        <taxon>Vibrionaceae</taxon>
        <taxon>Photobacterium</taxon>
    </lineage>
</organism>
<sequence length="79" mass="8534">MMLLSGCSSPIENTQVSVITLLPPLGLISRCHKPQVIGKTPAETAADDVPRLKVALADCARQVDDYLTWRADQAMTLTP</sequence>
<dbReference type="Pfam" id="PF23793">
    <property type="entry name" value="LysC"/>
    <property type="match status" value="1"/>
</dbReference>